<dbReference type="InterPro" id="IPR002616">
    <property type="entry name" value="tRNA_ribo_trans-like"/>
</dbReference>
<evidence type="ECO:0000313" key="3">
    <source>
        <dbReference type="EMBL" id="SVD18363.1"/>
    </source>
</evidence>
<keyword evidence="1" id="KW-0819">tRNA processing</keyword>
<dbReference type="AlphaFoldDB" id="A0A382T8M8"/>
<dbReference type="NCBIfam" id="TIGR00449">
    <property type="entry name" value="tgt_general"/>
    <property type="match status" value="1"/>
</dbReference>
<dbReference type="InterPro" id="IPR050076">
    <property type="entry name" value="ArchSynthase1/Queuine_TRR"/>
</dbReference>
<dbReference type="PANTHER" id="PTHR46499">
    <property type="entry name" value="QUEUINE TRNA-RIBOSYLTRANSFERASE"/>
    <property type="match status" value="1"/>
</dbReference>
<dbReference type="Gene3D" id="3.20.20.105">
    <property type="entry name" value="Queuine tRNA-ribosyltransferase-like"/>
    <property type="match status" value="1"/>
</dbReference>
<proteinExistence type="predicted"/>
<dbReference type="GO" id="GO:0005829">
    <property type="term" value="C:cytosol"/>
    <property type="evidence" value="ECO:0007669"/>
    <property type="project" value="TreeGrafter"/>
</dbReference>
<organism evidence="3">
    <name type="scientific">marine metagenome</name>
    <dbReference type="NCBI Taxonomy" id="408172"/>
    <lineage>
        <taxon>unclassified sequences</taxon>
        <taxon>metagenomes</taxon>
        <taxon>ecological metagenomes</taxon>
    </lineage>
</organism>
<evidence type="ECO:0000256" key="1">
    <source>
        <dbReference type="ARBA" id="ARBA00022694"/>
    </source>
</evidence>
<protein>
    <recommendedName>
        <fullName evidence="2">tRNA-guanine(15) transglycosylase-like domain-containing protein</fullName>
    </recommendedName>
</protein>
<dbReference type="EMBL" id="UINC01134679">
    <property type="protein sequence ID" value="SVD18363.1"/>
    <property type="molecule type" value="Genomic_DNA"/>
</dbReference>
<reference evidence="3" key="1">
    <citation type="submission" date="2018-05" db="EMBL/GenBank/DDBJ databases">
        <authorList>
            <person name="Lanie J.A."/>
            <person name="Ng W.-L."/>
            <person name="Kazmierczak K.M."/>
            <person name="Andrzejewski T.M."/>
            <person name="Davidsen T.M."/>
            <person name="Wayne K.J."/>
            <person name="Tettelin H."/>
            <person name="Glass J.I."/>
            <person name="Rusch D."/>
            <person name="Podicherti R."/>
            <person name="Tsui H.-C.T."/>
            <person name="Winkler M.E."/>
        </authorList>
    </citation>
    <scope>NUCLEOTIDE SEQUENCE</scope>
</reference>
<accession>A0A382T8M8</accession>
<sequence length="147" mass="17251">KPRYLMGVGSPEDLVECVVRGVDMFDCVLPTRVARKGAMYTKFGRRNVTRSEYKRNDSSFDTDCDCYACINFSAGYIHHLFKAKEYLAYRLASIHNLRFLMQIMAELRKAIQQGLINQYRETFWENYQPSDQSARTKQAPRQIKQFK</sequence>
<dbReference type="PANTHER" id="PTHR46499:SF1">
    <property type="entry name" value="QUEUINE TRNA-RIBOSYLTRANSFERASE"/>
    <property type="match status" value="1"/>
</dbReference>
<feature type="domain" description="tRNA-guanine(15) transglycosylase-like" evidence="2">
    <location>
        <begin position="1"/>
        <end position="128"/>
    </location>
</feature>
<gene>
    <name evidence="3" type="ORF">METZ01_LOCUS371217</name>
</gene>
<dbReference type="InterPro" id="IPR036511">
    <property type="entry name" value="TGT-like_sf"/>
</dbReference>
<name>A0A382T8M8_9ZZZZ</name>
<feature type="non-terminal residue" evidence="3">
    <location>
        <position position="1"/>
    </location>
</feature>
<dbReference type="SUPFAM" id="SSF51713">
    <property type="entry name" value="tRNA-guanine transglycosylase"/>
    <property type="match status" value="1"/>
</dbReference>
<dbReference type="Pfam" id="PF01702">
    <property type="entry name" value="TGT"/>
    <property type="match status" value="1"/>
</dbReference>
<evidence type="ECO:0000259" key="2">
    <source>
        <dbReference type="Pfam" id="PF01702"/>
    </source>
</evidence>
<dbReference type="GO" id="GO:0008616">
    <property type="term" value="P:tRNA queuosine(34) biosynthetic process"/>
    <property type="evidence" value="ECO:0007669"/>
    <property type="project" value="TreeGrafter"/>
</dbReference>